<evidence type="ECO:0000256" key="3">
    <source>
        <dbReference type="SAM" id="Phobius"/>
    </source>
</evidence>
<dbReference type="Proteomes" id="UP000565572">
    <property type="component" value="Unassembled WGS sequence"/>
</dbReference>
<evidence type="ECO:0000313" key="6">
    <source>
        <dbReference type="Proteomes" id="UP000565572"/>
    </source>
</evidence>
<dbReference type="InterPro" id="IPR013099">
    <property type="entry name" value="K_chnl_dom"/>
</dbReference>
<dbReference type="Pfam" id="PF07885">
    <property type="entry name" value="Ion_trans_2"/>
    <property type="match status" value="1"/>
</dbReference>
<proteinExistence type="predicted"/>
<feature type="transmembrane region" description="Helical" evidence="3">
    <location>
        <begin position="107"/>
        <end position="131"/>
    </location>
</feature>
<keyword evidence="3" id="KW-0812">Transmembrane</keyword>
<evidence type="ECO:0000259" key="4">
    <source>
        <dbReference type="PROSITE" id="PS51201"/>
    </source>
</evidence>
<keyword evidence="6" id="KW-1185">Reference proteome</keyword>
<dbReference type="SUPFAM" id="SSF51735">
    <property type="entry name" value="NAD(P)-binding Rossmann-fold domains"/>
    <property type="match status" value="2"/>
</dbReference>
<feature type="domain" description="RCK N-terminal" evidence="4">
    <location>
        <begin position="319"/>
        <end position="430"/>
    </location>
</feature>
<dbReference type="PANTHER" id="PTHR43833">
    <property type="entry name" value="POTASSIUM CHANNEL PROTEIN 2-RELATED-RELATED"/>
    <property type="match status" value="1"/>
</dbReference>
<dbReference type="GO" id="GO:0006813">
    <property type="term" value="P:potassium ion transport"/>
    <property type="evidence" value="ECO:0007669"/>
    <property type="project" value="InterPro"/>
</dbReference>
<comment type="subcellular location">
    <subcellularLocation>
        <location evidence="1">Cell membrane</location>
        <topology evidence="1">Multi-pass membrane protein</topology>
    </subcellularLocation>
</comment>
<feature type="compositionally biased region" description="Basic and acidic residues" evidence="2">
    <location>
        <begin position="592"/>
        <end position="605"/>
    </location>
</feature>
<gene>
    <name evidence="5" type="ORF">FHX39_002681</name>
</gene>
<dbReference type="Pfam" id="PF02254">
    <property type="entry name" value="TrkA_N"/>
    <property type="match status" value="2"/>
</dbReference>
<protein>
    <submittedName>
        <fullName evidence="5">Trk K+ transport system NAD-binding subunit</fullName>
    </submittedName>
</protein>
<dbReference type="InterPro" id="IPR036291">
    <property type="entry name" value="NAD(P)-bd_dom_sf"/>
</dbReference>
<keyword evidence="3" id="KW-1133">Transmembrane helix</keyword>
<dbReference type="RefSeq" id="WP_183339139.1">
    <property type="nucleotide sequence ID" value="NZ_JACHZG010000001.1"/>
</dbReference>
<keyword evidence="3" id="KW-0472">Membrane</keyword>
<sequence length="632" mass="68501">MSNPLMVFLELLGRRDPVRRIPALVDLAPEQASSAIFVVMRRMRAPLITLIVIFSISVIGLSLIPGIDDQGRPAHIGLFDSFYFVSYTATTIGFGELPWPFTPAQRLWVTFTIYASVIGWAYAIGSLLTLLQDRAFQQAVALQGFTRKVGRMREPFFLVAGFGRAGELLARDFDALGQQLVVIDSSSERIDALELGSYHADIPGLVADAANPRNLGAAGLNHPSCAAVLALSNDDETNLAVTMAAALLRPDIPVVARTVSAAVAERMHAFGTPTVVNPFDRFGEHLRLALNAPASYQLLTWLEAGPGAELPKRGEPRRDGLWVVCGYGRFGREVTSDLRAAGLDVVVVESVASEDHDAEVVLGDGSDGRVLLEAGLERAVGLVAGTDNDTTNLSMLATARRHNPGLFLAARQNLPTSAALFEAMRPDALLVPTEVVAHEVYAQLSTPLLWRFIQRLPAQGDGWADVVTARLRSSCGQQLPALWKVRLDHAQAPALERLLPTGRVRLGDLLRSPEDRDRRLKVVPLLLLREDGDEVVLTPDDDVVLAPGDQLLFAGRAAERRGLESTLVIESGAAYVLFDRRVPSSWVWRRLSKDDGDPLGGDRPRSTGTRAAEPPTVSVGSPRLDGDDEEDA</sequence>
<dbReference type="InterPro" id="IPR050721">
    <property type="entry name" value="Trk_Ktr_HKT_K-transport"/>
</dbReference>
<dbReference type="GO" id="GO:0005886">
    <property type="term" value="C:plasma membrane"/>
    <property type="evidence" value="ECO:0007669"/>
    <property type="project" value="UniProtKB-SubCell"/>
</dbReference>
<comment type="caution">
    <text evidence="5">The sequence shown here is derived from an EMBL/GenBank/DDBJ whole genome shotgun (WGS) entry which is preliminary data.</text>
</comment>
<reference evidence="5 6" key="1">
    <citation type="submission" date="2020-08" db="EMBL/GenBank/DDBJ databases">
        <title>Sequencing the genomes of 1000 actinobacteria strains.</title>
        <authorList>
            <person name="Klenk H.-P."/>
        </authorList>
    </citation>
    <scope>NUCLEOTIDE SEQUENCE [LARGE SCALE GENOMIC DNA]</scope>
    <source>
        <strain evidence="5 6">DSM 11053</strain>
    </source>
</reference>
<dbReference type="PROSITE" id="PS51201">
    <property type="entry name" value="RCK_N"/>
    <property type="match status" value="2"/>
</dbReference>
<feature type="domain" description="RCK N-terminal" evidence="4">
    <location>
        <begin position="154"/>
        <end position="277"/>
    </location>
</feature>
<evidence type="ECO:0000313" key="5">
    <source>
        <dbReference type="EMBL" id="MBB3327737.1"/>
    </source>
</evidence>
<evidence type="ECO:0000256" key="1">
    <source>
        <dbReference type="ARBA" id="ARBA00004651"/>
    </source>
</evidence>
<name>A0A7W5JXX9_9ACTN</name>
<dbReference type="SUPFAM" id="SSF81324">
    <property type="entry name" value="Voltage-gated potassium channels"/>
    <property type="match status" value="1"/>
</dbReference>
<feature type="transmembrane region" description="Helical" evidence="3">
    <location>
        <begin position="73"/>
        <end position="95"/>
    </location>
</feature>
<dbReference type="Gene3D" id="3.40.50.720">
    <property type="entry name" value="NAD(P)-binding Rossmann-like Domain"/>
    <property type="match status" value="2"/>
</dbReference>
<dbReference type="InterPro" id="IPR003148">
    <property type="entry name" value="RCK_N"/>
</dbReference>
<evidence type="ECO:0000256" key="2">
    <source>
        <dbReference type="SAM" id="MobiDB-lite"/>
    </source>
</evidence>
<feature type="region of interest" description="Disordered" evidence="2">
    <location>
        <begin position="592"/>
        <end position="632"/>
    </location>
</feature>
<dbReference type="AlphaFoldDB" id="A0A7W5JXX9"/>
<feature type="transmembrane region" description="Helical" evidence="3">
    <location>
        <begin position="47"/>
        <end position="67"/>
    </location>
</feature>
<dbReference type="EMBL" id="JACHZG010000001">
    <property type="protein sequence ID" value="MBB3327737.1"/>
    <property type="molecule type" value="Genomic_DNA"/>
</dbReference>
<dbReference type="PANTHER" id="PTHR43833:SF9">
    <property type="entry name" value="POTASSIUM CHANNEL PROTEIN YUGO-RELATED"/>
    <property type="match status" value="1"/>
</dbReference>
<accession>A0A7W5JXX9</accession>
<organism evidence="5 6">
    <name type="scientific">Microlunatus antarcticus</name>
    <dbReference type="NCBI Taxonomy" id="53388"/>
    <lineage>
        <taxon>Bacteria</taxon>
        <taxon>Bacillati</taxon>
        <taxon>Actinomycetota</taxon>
        <taxon>Actinomycetes</taxon>
        <taxon>Propionibacteriales</taxon>
        <taxon>Propionibacteriaceae</taxon>
        <taxon>Microlunatus</taxon>
    </lineage>
</organism>
<dbReference type="Gene3D" id="1.10.287.70">
    <property type="match status" value="1"/>
</dbReference>